<evidence type="ECO:0000259" key="1">
    <source>
        <dbReference type="Pfam" id="PF13577"/>
    </source>
</evidence>
<keyword evidence="3" id="KW-1185">Reference proteome</keyword>
<dbReference type="InterPro" id="IPR032710">
    <property type="entry name" value="NTF2-like_dom_sf"/>
</dbReference>
<feature type="domain" description="SnoaL-like" evidence="1">
    <location>
        <begin position="4"/>
        <end position="128"/>
    </location>
</feature>
<reference evidence="2 3" key="1">
    <citation type="submission" date="2022-04" db="EMBL/GenBank/DDBJ databases">
        <authorList>
            <person name="Huq M.A."/>
        </authorList>
    </citation>
    <scope>NUCLEOTIDE SEQUENCE [LARGE SCALE GENOMIC DNA]</scope>
    <source>
        <strain evidence="2 3">MAH-33</strain>
    </source>
</reference>
<comment type="caution">
    <text evidence="2">The sequence shown here is derived from an EMBL/GenBank/DDBJ whole genome shotgun (WGS) entry which is preliminary data.</text>
</comment>
<protein>
    <submittedName>
        <fullName evidence="2">Nuclear transport factor 2 family protein</fullName>
    </submittedName>
</protein>
<dbReference type="EMBL" id="JALKHS010000003">
    <property type="protein sequence ID" value="MCK0530112.1"/>
    <property type="molecule type" value="Genomic_DNA"/>
</dbReference>
<dbReference type="RefSeq" id="WP_247229568.1">
    <property type="nucleotide sequence ID" value="NZ_JALKHS010000003.1"/>
</dbReference>
<dbReference type="InterPro" id="IPR037401">
    <property type="entry name" value="SnoaL-like"/>
</dbReference>
<accession>A0ABT0DT01</accession>
<evidence type="ECO:0000313" key="2">
    <source>
        <dbReference type="EMBL" id="MCK0530112.1"/>
    </source>
</evidence>
<dbReference type="SUPFAM" id="SSF54427">
    <property type="entry name" value="NTF2-like"/>
    <property type="match status" value="1"/>
</dbReference>
<gene>
    <name evidence="2" type="ORF">MU848_00775</name>
</gene>
<dbReference type="Proteomes" id="UP001203512">
    <property type="component" value="Unassembled WGS sequence"/>
</dbReference>
<name>A0ABT0DT01_9SPHN</name>
<organism evidence="2 3">
    <name type="scientific">Sphingobium agri</name>
    <dbReference type="NCBI Taxonomy" id="2933566"/>
    <lineage>
        <taxon>Bacteria</taxon>
        <taxon>Pseudomonadati</taxon>
        <taxon>Pseudomonadota</taxon>
        <taxon>Alphaproteobacteria</taxon>
        <taxon>Sphingomonadales</taxon>
        <taxon>Sphingomonadaceae</taxon>
        <taxon>Sphingobium</taxon>
    </lineage>
</organism>
<evidence type="ECO:0000313" key="3">
    <source>
        <dbReference type="Proteomes" id="UP001203512"/>
    </source>
</evidence>
<dbReference type="CDD" id="cd00531">
    <property type="entry name" value="NTF2_like"/>
    <property type="match status" value="1"/>
</dbReference>
<dbReference type="Gene3D" id="3.10.450.50">
    <property type="match status" value="1"/>
</dbReference>
<dbReference type="Pfam" id="PF13577">
    <property type="entry name" value="SnoaL_4"/>
    <property type="match status" value="1"/>
</dbReference>
<proteinExistence type="predicted"/>
<sequence length="161" mass="18556">MTIRLEDIELIKQLKHKYCRYLDTADADGLASVLTEDIVVDYVGASYHFHAEGRDEVVSLLHAAFHEDFVGCHTVHQPEINVTSDDRAEGRWTLTDYAMDFRTGMETSGACLYRDEYRKVDGQWQIARSSYRRLYERMEKPAVAPNFTSRYLAEKAANPEI</sequence>